<protein>
    <submittedName>
        <fullName evidence="1">Uncharacterized protein</fullName>
    </submittedName>
</protein>
<reference evidence="1 2" key="1">
    <citation type="journal article" date="2022" name="DNA Res.">
        <title>Chromosomal-level genome assembly of the orchid tree Bauhinia variegata (Leguminosae; Cercidoideae) supports the allotetraploid origin hypothesis of Bauhinia.</title>
        <authorList>
            <person name="Zhong Y."/>
            <person name="Chen Y."/>
            <person name="Zheng D."/>
            <person name="Pang J."/>
            <person name="Liu Y."/>
            <person name="Luo S."/>
            <person name="Meng S."/>
            <person name="Qian L."/>
            <person name="Wei D."/>
            <person name="Dai S."/>
            <person name="Zhou R."/>
        </authorList>
    </citation>
    <scope>NUCLEOTIDE SEQUENCE [LARGE SCALE GENOMIC DNA]</scope>
    <source>
        <strain evidence="1">BV-YZ2020</strain>
    </source>
</reference>
<keyword evidence="2" id="KW-1185">Reference proteome</keyword>
<name>A0ACB9KE03_BAUVA</name>
<evidence type="ECO:0000313" key="2">
    <source>
        <dbReference type="Proteomes" id="UP000828941"/>
    </source>
</evidence>
<sequence>MIKSCASVYDARVVLNLLRGLNKNGEGEFTFWLSLTSYNRLLMCLSRLDRTTRYNHWTVEITSYLANHYKNQGENETKNCITLQDIQWVKLKGHGARNIKSISVVFIGITLSTYDSFLKTRCSCKQGILN</sequence>
<gene>
    <name evidence="1" type="ORF">L6164_035452</name>
</gene>
<dbReference type="Proteomes" id="UP000828941">
    <property type="component" value="Chromosome 14"/>
</dbReference>
<dbReference type="EMBL" id="CM039439">
    <property type="protein sequence ID" value="KAI4295403.1"/>
    <property type="molecule type" value="Genomic_DNA"/>
</dbReference>
<comment type="caution">
    <text evidence="1">The sequence shown here is derived from an EMBL/GenBank/DDBJ whole genome shotgun (WGS) entry which is preliminary data.</text>
</comment>
<evidence type="ECO:0000313" key="1">
    <source>
        <dbReference type="EMBL" id="KAI4295403.1"/>
    </source>
</evidence>
<proteinExistence type="predicted"/>
<organism evidence="1 2">
    <name type="scientific">Bauhinia variegata</name>
    <name type="common">Purple orchid tree</name>
    <name type="synonym">Phanera variegata</name>
    <dbReference type="NCBI Taxonomy" id="167791"/>
    <lineage>
        <taxon>Eukaryota</taxon>
        <taxon>Viridiplantae</taxon>
        <taxon>Streptophyta</taxon>
        <taxon>Embryophyta</taxon>
        <taxon>Tracheophyta</taxon>
        <taxon>Spermatophyta</taxon>
        <taxon>Magnoliopsida</taxon>
        <taxon>eudicotyledons</taxon>
        <taxon>Gunneridae</taxon>
        <taxon>Pentapetalae</taxon>
        <taxon>rosids</taxon>
        <taxon>fabids</taxon>
        <taxon>Fabales</taxon>
        <taxon>Fabaceae</taxon>
        <taxon>Cercidoideae</taxon>
        <taxon>Cercideae</taxon>
        <taxon>Bauhiniinae</taxon>
        <taxon>Bauhinia</taxon>
    </lineage>
</organism>
<accession>A0ACB9KE03</accession>